<evidence type="ECO:0000313" key="2">
    <source>
        <dbReference type="EMBL" id="KAL3682939.1"/>
    </source>
</evidence>
<protein>
    <submittedName>
        <fullName evidence="2">Uncharacterized protein</fullName>
    </submittedName>
</protein>
<sequence length="232" mass="25329">MSDQSHDEVETTSRELHLAMLRYNRATGQAAPVVPDLTGQSINATKGQPLEEALKSASAGHASSNSVPRTSHFPPLRRPEGSPASVKVSGAELLHAPASQSQRVDPAKSSSKGKEKVQDESEDSGDSATKGPSNGNPPSAGRNTRDQGGEDPEVQTQFESMKKRNPTWAQVTEQNARKVDPFARFTNIPPVEYLDLKEVESILDDMITHTLPVDNYLEIREDDIVEWILTFS</sequence>
<comment type="caution">
    <text evidence="2">The sequence shown here is derived from an EMBL/GenBank/DDBJ whole genome shotgun (WGS) entry which is preliminary data.</text>
</comment>
<evidence type="ECO:0000313" key="3">
    <source>
        <dbReference type="Proteomes" id="UP001633002"/>
    </source>
</evidence>
<dbReference type="Proteomes" id="UP001633002">
    <property type="component" value="Unassembled WGS sequence"/>
</dbReference>
<gene>
    <name evidence="2" type="ORF">R1sor_000961</name>
</gene>
<dbReference type="AlphaFoldDB" id="A0ABD3H0M7"/>
<keyword evidence="3" id="KW-1185">Reference proteome</keyword>
<feature type="region of interest" description="Disordered" evidence="1">
    <location>
        <begin position="29"/>
        <end position="169"/>
    </location>
</feature>
<reference evidence="2 3" key="1">
    <citation type="submission" date="2024-09" db="EMBL/GenBank/DDBJ databases">
        <title>Chromosome-scale assembly of Riccia sorocarpa.</title>
        <authorList>
            <person name="Paukszto L."/>
        </authorList>
    </citation>
    <scope>NUCLEOTIDE SEQUENCE [LARGE SCALE GENOMIC DNA]</scope>
    <source>
        <strain evidence="2">LP-2024</strain>
        <tissue evidence="2">Aerial parts of the thallus</tissue>
    </source>
</reference>
<dbReference type="EMBL" id="JBJQOH010000006">
    <property type="protein sequence ID" value="KAL3682939.1"/>
    <property type="molecule type" value="Genomic_DNA"/>
</dbReference>
<evidence type="ECO:0000256" key="1">
    <source>
        <dbReference type="SAM" id="MobiDB-lite"/>
    </source>
</evidence>
<name>A0ABD3H0M7_9MARC</name>
<organism evidence="2 3">
    <name type="scientific">Riccia sorocarpa</name>
    <dbReference type="NCBI Taxonomy" id="122646"/>
    <lineage>
        <taxon>Eukaryota</taxon>
        <taxon>Viridiplantae</taxon>
        <taxon>Streptophyta</taxon>
        <taxon>Embryophyta</taxon>
        <taxon>Marchantiophyta</taxon>
        <taxon>Marchantiopsida</taxon>
        <taxon>Marchantiidae</taxon>
        <taxon>Marchantiales</taxon>
        <taxon>Ricciaceae</taxon>
        <taxon>Riccia</taxon>
    </lineage>
</organism>
<accession>A0ABD3H0M7</accession>
<proteinExistence type="predicted"/>
<feature type="compositionally biased region" description="Polar residues" evidence="1">
    <location>
        <begin position="126"/>
        <end position="137"/>
    </location>
</feature>